<dbReference type="CDD" id="cd12797">
    <property type="entry name" value="M23_peptidase"/>
    <property type="match status" value="1"/>
</dbReference>
<dbReference type="Gene3D" id="2.70.70.10">
    <property type="entry name" value="Glucose Permease (Domain IIA)"/>
    <property type="match status" value="1"/>
</dbReference>
<dbReference type="AlphaFoldDB" id="A0A8S4C3A6"/>
<dbReference type="Pfam" id="PF01551">
    <property type="entry name" value="Peptidase_M23"/>
    <property type="match status" value="1"/>
</dbReference>
<feature type="domain" description="M23ase beta-sheet core" evidence="3">
    <location>
        <begin position="199"/>
        <end position="294"/>
    </location>
</feature>
<dbReference type="PROSITE" id="PS51257">
    <property type="entry name" value="PROKAR_LIPOPROTEIN"/>
    <property type="match status" value="1"/>
</dbReference>
<dbReference type="Proteomes" id="UP000837675">
    <property type="component" value="Unassembled WGS sequence"/>
</dbReference>
<organism evidence="4 5">
    <name type="scientific">Hyalomma marginatum</name>
    <dbReference type="NCBI Taxonomy" id="34627"/>
    <lineage>
        <taxon>Eukaryota</taxon>
        <taxon>Metazoa</taxon>
        <taxon>Ecdysozoa</taxon>
        <taxon>Arthropoda</taxon>
        <taxon>Chelicerata</taxon>
        <taxon>Arachnida</taxon>
        <taxon>Acari</taxon>
        <taxon>Parasitiformes</taxon>
        <taxon>Ixodida</taxon>
        <taxon>Ixodoidea</taxon>
        <taxon>Ixodidae</taxon>
        <taxon>Hyalomminae</taxon>
        <taxon>Hyalomma</taxon>
    </lineage>
</organism>
<dbReference type="SUPFAM" id="SSF51261">
    <property type="entry name" value="Duplicated hybrid motif"/>
    <property type="match status" value="1"/>
</dbReference>
<feature type="region of interest" description="Disordered" evidence="1">
    <location>
        <begin position="120"/>
        <end position="147"/>
    </location>
</feature>
<feature type="signal peptide" evidence="2">
    <location>
        <begin position="1"/>
        <end position="24"/>
    </location>
</feature>
<name>A0A8S4C3A6_9ACAR</name>
<dbReference type="InterPro" id="IPR050570">
    <property type="entry name" value="Cell_wall_metabolism_enzyme"/>
</dbReference>
<proteinExistence type="predicted"/>
<dbReference type="InterPro" id="IPR016047">
    <property type="entry name" value="M23ase_b-sheet_dom"/>
</dbReference>
<dbReference type="PANTHER" id="PTHR21666:SF270">
    <property type="entry name" value="MUREIN HYDROLASE ACTIVATOR ENVC"/>
    <property type="match status" value="1"/>
</dbReference>
<keyword evidence="2" id="KW-0732">Signal</keyword>
<protein>
    <submittedName>
        <fullName evidence="4">M23 family metallopeptidase</fullName>
    </submittedName>
</protein>
<gene>
    <name evidence="4" type="ORF">MHYMCMPASI_00981</name>
</gene>
<evidence type="ECO:0000313" key="5">
    <source>
        <dbReference type="Proteomes" id="UP000837675"/>
    </source>
</evidence>
<dbReference type="InterPro" id="IPR011055">
    <property type="entry name" value="Dup_hybrid_motif"/>
</dbReference>
<feature type="chain" id="PRO_5035872095" evidence="2">
    <location>
        <begin position="25"/>
        <end position="296"/>
    </location>
</feature>
<evidence type="ECO:0000313" key="4">
    <source>
        <dbReference type="EMBL" id="CAG7597990.1"/>
    </source>
</evidence>
<dbReference type="EMBL" id="CAJVAF010000329">
    <property type="protein sequence ID" value="CAG7597990.1"/>
    <property type="molecule type" value="Genomic_DNA"/>
</dbReference>
<comment type="caution">
    <text evidence="4">The sequence shown here is derived from an EMBL/GenBank/DDBJ whole genome shotgun (WGS) entry which is preliminary data.</text>
</comment>
<evidence type="ECO:0000256" key="2">
    <source>
        <dbReference type="SAM" id="SignalP"/>
    </source>
</evidence>
<keyword evidence="5" id="KW-1185">Reference proteome</keyword>
<evidence type="ECO:0000256" key="1">
    <source>
        <dbReference type="SAM" id="MobiDB-lite"/>
    </source>
</evidence>
<dbReference type="PANTHER" id="PTHR21666">
    <property type="entry name" value="PEPTIDASE-RELATED"/>
    <property type="match status" value="1"/>
</dbReference>
<sequence length="296" mass="32820">MKNRCNFFKVLALIPLLFISSCSTDRPAPSERKEQFYYGKSGIVKLIRISRTQSIKEIAYNYGVEAEILARVNCRPVYGSIAAGEVIKIPMSRDVQFEEQVFDEEGQDYEDTIEGVPLVLEPTEQKSPSSDEELDKDINSSKTRALAEQSLPQGELIISKKEVVKKGDFKYVTPLNSKQFIWPVEGKILSRYGKSGNSFNEGMNIAAPLGTVVRAAADGEVMYVGKEPKVYGNLIIIKHRGNYLTAYAHNDKISVAKGAKVKQGQPIATIGKTGAAIIPQLHFSMRKDKKTINPEG</sequence>
<accession>A0A8S4C3A6</accession>
<dbReference type="GO" id="GO:0004222">
    <property type="term" value="F:metalloendopeptidase activity"/>
    <property type="evidence" value="ECO:0007669"/>
    <property type="project" value="TreeGrafter"/>
</dbReference>
<evidence type="ECO:0000259" key="3">
    <source>
        <dbReference type="Pfam" id="PF01551"/>
    </source>
</evidence>
<reference evidence="4" key="1">
    <citation type="submission" date="2021-06" db="EMBL/GenBank/DDBJ databases">
        <authorList>
            <person name="Nardi T."/>
            <person name="Nardi T."/>
        </authorList>
    </citation>
    <scope>NUCLEOTIDE SEQUENCE</scope>
</reference>